<evidence type="ECO:0000313" key="2">
    <source>
        <dbReference type="EMBL" id="SAM05735.1"/>
    </source>
</evidence>
<sequence length="93" mass="9812">MGNCCSTRNKDKGQRLGSTNESAVGQTLSAGQVVGSASNGKDAMLAAAEQRRLKAESRGVQNGGGALNKKLNDERGKKPAPEQRSNEPELVWD</sequence>
<evidence type="ECO:0000313" key="3">
    <source>
        <dbReference type="Proteomes" id="UP000078561"/>
    </source>
</evidence>
<reference evidence="2" key="1">
    <citation type="submission" date="2016-04" db="EMBL/GenBank/DDBJ databases">
        <authorList>
            <person name="Evans L.H."/>
            <person name="Alamgir A."/>
            <person name="Owens N."/>
            <person name="Weber N.D."/>
            <person name="Virtaneva K."/>
            <person name="Barbian K."/>
            <person name="Babar A."/>
            <person name="Rosenke K."/>
        </authorList>
    </citation>
    <scope>NUCLEOTIDE SEQUENCE [LARGE SCALE GENOMIC DNA]</scope>
    <source>
        <strain evidence="2">CBS 101.48</strain>
    </source>
</reference>
<dbReference type="InParanoid" id="A0A168QXS4"/>
<feature type="compositionally biased region" description="Polar residues" evidence="1">
    <location>
        <begin position="16"/>
        <end position="27"/>
    </location>
</feature>
<dbReference type="EMBL" id="LT554468">
    <property type="protein sequence ID" value="SAM05735.1"/>
    <property type="molecule type" value="Genomic_DNA"/>
</dbReference>
<gene>
    <name evidence="2" type="primary">ABSGL_11610.1 scaffold 12295</name>
</gene>
<keyword evidence="3" id="KW-1185">Reference proteome</keyword>
<protein>
    <submittedName>
        <fullName evidence="2">Uncharacterized protein</fullName>
    </submittedName>
</protein>
<name>A0A168QXS4_ABSGL</name>
<dbReference type="Proteomes" id="UP000078561">
    <property type="component" value="Unassembled WGS sequence"/>
</dbReference>
<proteinExistence type="predicted"/>
<dbReference type="AlphaFoldDB" id="A0A168QXS4"/>
<dbReference type="OrthoDB" id="2278444at2759"/>
<feature type="region of interest" description="Disordered" evidence="1">
    <location>
        <begin position="50"/>
        <end position="93"/>
    </location>
</feature>
<feature type="region of interest" description="Disordered" evidence="1">
    <location>
        <begin position="1"/>
        <end position="27"/>
    </location>
</feature>
<accession>A0A168QXS4</accession>
<organism evidence="2">
    <name type="scientific">Absidia glauca</name>
    <name type="common">Pin mould</name>
    <dbReference type="NCBI Taxonomy" id="4829"/>
    <lineage>
        <taxon>Eukaryota</taxon>
        <taxon>Fungi</taxon>
        <taxon>Fungi incertae sedis</taxon>
        <taxon>Mucoromycota</taxon>
        <taxon>Mucoromycotina</taxon>
        <taxon>Mucoromycetes</taxon>
        <taxon>Mucorales</taxon>
        <taxon>Cunninghamellaceae</taxon>
        <taxon>Absidia</taxon>
    </lineage>
</organism>
<evidence type="ECO:0000256" key="1">
    <source>
        <dbReference type="SAM" id="MobiDB-lite"/>
    </source>
</evidence>
<feature type="compositionally biased region" description="Basic and acidic residues" evidence="1">
    <location>
        <begin position="70"/>
        <end position="87"/>
    </location>
</feature>
<dbReference type="OMA" id="NCCGSES"/>